<protein>
    <recommendedName>
        <fullName evidence="2">Methyltransferase</fullName>
    </recommendedName>
</protein>
<name>A0A6C0BG77_9ZZZZ</name>
<organism evidence="1">
    <name type="scientific">viral metagenome</name>
    <dbReference type="NCBI Taxonomy" id="1070528"/>
    <lineage>
        <taxon>unclassified sequences</taxon>
        <taxon>metagenomes</taxon>
        <taxon>organismal metagenomes</taxon>
    </lineage>
</organism>
<sequence length="172" mass="20162">MSEPFIKQHCYFVIGRGRNEPKGYMNFPLNPQLIDRNITYIDPNSDMDADIKMLLDDVDFTKYGIDKHNDPDELIDIKFIFDWSSFYCGALSCLPKVIKNLGRKCSIYVPLSKDEHLVTDECKRILKEPIFTLLTAEGSYPLFDWTIDKTFNMSKYINKDRYILIQTYNNGF</sequence>
<dbReference type="EMBL" id="MN739134">
    <property type="protein sequence ID" value="QHS90408.1"/>
    <property type="molecule type" value="Genomic_DNA"/>
</dbReference>
<evidence type="ECO:0008006" key="2">
    <source>
        <dbReference type="Google" id="ProtNLM"/>
    </source>
</evidence>
<dbReference type="AlphaFoldDB" id="A0A6C0BG77"/>
<evidence type="ECO:0000313" key="1">
    <source>
        <dbReference type="EMBL" id="QHS90408.1"/>
    </source>
</evidence>
<proteinExistence type="predicted"/>
<reference evidence="1" key="1">
    <citation type="journal article" date="2020" name="Nature">
        <title>Giant virus diversity and host interactions through global metagenomics.</title>
        <authorList>
            <person name="Schulz F."/>
            <person name="Roux S."/>
            <person name="Paez-Espino D."/>
            <person name="Jungbluth S."/>
            <person name="Walsh D.A."/>
            <person name="Denef V.J."/>
            <person name="McMahon K.D."/>
            <person name="Konstantinidis K.T."/>
            <person name="Eloe-Fadrosh E.A."/>
            <person name="Kyrpides N.C."/>
            <person name="Woyke T."/>
        </authorList>
    </citation>
    <scope>NUCLEOTIDE SEQUENCE</scope>
    <source>
        <strain evidence="1">GVMAG-M-3300010160-60</strain>
    </source>
</reference>
<accession>A0A6C0BG77</accession>